<dbReference type="eggNOG" id="KOG0736">
    <property type="taxonomic scope" value="Eukaryota"/>
</dbReference>
<dbReference type="PANTHER" id="PTHR23077:SF9">
    <property type="entry name" value="PEROXISOMAL ATPASE PEX6"/>
    <property type="match status" value="1"/>
</dbReference>
<comment type="subcellular location">
    <subcellularLocation>
        <location evidence="7">Peroxisome membrane</location>
        <topology evidence="7">Peripheral membrane protein</topology>
        <orientation evidence="7">Cytoplasmic side</orientation>
    </subcellularLocation>
</comment>
<dbReference type="InterPro" id="IPR003959">
    <property type="entry name" value="ATPase_AAA_core"/>
</dbReference>
<dbReference type="STRING" id="692275.N1QIR3"/>
<dbReference type="GO" id="GO:0005778">
    <property type="term" value="C:peroxisomal membrane"/>
    <property type="evidence" value="ECO:0007669"/>
    <property type="project" value="UniProtKB-SubCell"/>
</dbReference>
<dbReference type="GO" id="GO:0005524">
    <property type="term" value="F:ATP binding"/>
    <property type="evidence" value="ECO:0007669"/>
    <property type="project" value="UniProtKB-KW"/>
</dbReference>
<evidence type="ECO:0000313" key="15">
    <source>
        <dbReference type="Proteomes" id="UP000016931"/>
    </source>
</evidence>
<evidence type="ECO:0000256" key="5">
    <source>
        <dbReference type="ARBA" id="ARBA00022840"/>
    </source>
</evidence>
<dbReference type="InterPro" id="IPR027417">
    <property type="entry name" value="P-loop_NTPase"/>
</dbReference>
<evidence type="ECO:0000256" key="8">
    <source>
        <dbReference type="ARBA" id="ARBA00034811"/>
    </source>
</evidence>
<feature type="compositionally biased region" description="Polar residues" evidence="12">
    <location>
        <begin position="315"/>
        <end position="325"/>
    </location>
</feature>
<organism evidence="14 15">
    <name type="scientific">Sphaerulina musiva (strain SO2202)</name>
    <name type="common">Poplar stem canker fungus</name>
    <name type="synonym">Septoria musiva</name>
    <dbReference type="NCBI Taxonomy" id="692275"/>
    <lineage>
        <taxon>Eukaryota</taxon>
        <taxon>Fungi</taxon>
        <taxon>Dikarya</taxon>
        <taxon>Ascomycota</taxon>
        <taxon>Pezizomycotina</taxon>
        <taxon>Dothideomycetes</taxon>
        <taxon>Dothideomycetidae</taxon>
        <taxon>Mycosphaerellales</taxon>
        <taxon>Mycosphaerellaceae</taxon>
        <taxon>Sphaerulina</taxon>
    </lineage>
</organism>
<protein>
    <recommendedName>
        <fullName evidence="8">Peroxisomal ATPase PEX6</fullName>
    </recommendedName>
    <alternativeName>
        <fullName evidence="9">Peroxin-6</fullName>
    </alternativeName>
</protein>
<dbReference type="InterPro" id="IPR047533">
    <property type="entry name" value="RecA-like_PEX6_r2"/>
</dbReference>
<dbReference type="GeneID" id="27900656"/>
<keyword evidence="5" id="KW-0067">ATP-binding</keyword>
<dbReference type="EMBL" id="KB456260">
    <property type="protein sequence ID" value="EMF17116.1"/>
    <property type="molecule type" value="Genomic_DNA"/>
</dbReference>
<dbReference type="Pfam" id="PF23315">
    <property type="entry name" value="PEX6_4th"/>
    <property type="match status" value="1"/>
</dbReference>
<dbReference type="OrthoDB" id="5553750at2759"/>
<dbReference type="Pfam" id="PF00004">
    <property type="entry name" value="AAA"/>
    <property type="match status" value="1"/>
</dbReference>
<dbReference type="InterPro" id="IPR003593">
    <property type="entry name" value="AAA+_ATPase"/>
</dbReference>
<dbReference type="PANTHER" id="PTHR23077">
    <property type="entry name" value="AAA-FAMILY ATPASE"/>
    <property type="match status" value="1"/>
</dbReference>
<evidence type="ECO:0000256" key="10">
    <source>
        <dbReference type="ARBA" id="ARBA00048778"/>
    </source>
</evidence>
<dbReference type="Proteomes" id="UP000016931">
    <property type="component" value="Unassembled WGS sequence"/>
</dbReference>
<evidence type="ECO:0000256" key="2">
    <source>
        <dbReference type="ARBA" id="ARBA00022593"/>
    </source>
</evidence>
<feature type="compositionally biased region" description="Low complexity" evidence="12">
    <location>
        <begin position="1382"/>
        <end position="1397"/>
    </location>
</feature>
<reference evidence="14 15" key="1">
    <citation type="journal article" date="2012" name="PLoS Pathog.">
        <title>Diverse lifestyles and strategies of plant pathogenesis encoded in the genomes of eighteen Dothideomycetes fungi.</title>
        <authorList>
            <person name="Ohm R.A."/>
            <person name="Feau N."/>
            <person name="Henrissat B."/>
            <person name="Schoch C.L."/>
            <person name="Horwitz B.A."/>
            <person name="Barry K.W."/>
            <person name="Condon B.J."/>
            <person name="Copeland A.C."/>
            <person name="Dhillon B."/>
            <person name="Glaser F."/>
            <person name="Hesse C.N."/>
            <person name="Kosti I."/>
            <person name="LaButti K."/>
            <person name="Lindquist E.A."/>
            <person name="Lucas S."/>
            <person name="Salamov A.A."/>
            <person name="Bradshaw R.E."/>
            <person name="Ciuffetti L."/>
            <person name="Hamelin R.C."/>
            <person name="Kema G.H.J."/>
            <person name="Lawrence C."/>
            <person name="Scott J.A."/>
            <person name="Spatafora J.W."/>
            <person name="Turgeon B.G."/>
            <person name="de Wit P.J.G.M."/>
            <person name="Zhong S."/>
            <person name="Goodwin S.B."/>
            <person name="Grigoriev I.V."/>
        </authorList>
    </citation>
    <scope>NUCLEOTIDE SEQUENCE [LARGE SCALE GENOMIC DNA]</scope>
    <source>
        <strain evidence="14 15">SO2202</strain>
    </source>
</reference>
<dbReference type="InterPro" id="IPR056995">
    <property type="entry name" value="PEX6_4th_dom"/>
</dbReference>
<evidence type="ECO:0000256" key="7">
    <source>
        <dbReference type="ARBA" id="ARBA00034691"/>
    </source>
</evidence>
<evidence type="ECO:0000256" key="4">
    <source>
        <dbReference type="ARBA" id="ARBA00022801"/>
    </source>
</evidence>
<feature type="region of interest" description="Disordered" evidence="12">
    <location>
        <begin position="310"/>
        <end position="343"/>
    </location>
</feature>
<evidence type="ECO:0000256" key="9">
    <source>
        <dbReference type="ARBA" id="ARBA00034920"/>
    </source>
</evidence>
<dbReference type="HOGENOM" id="CLU_000688_0_2_1"/>
<dbReference type="OMA" id="KIMLCEP"/>
<dbReference type="FunFam" id="1.10.8.60:FF:000039">
    <property type="entry name" value="peroxisome biogenesis factor 6"/>
    <property type="match status" value="1"/>
</dbReference>
<dbReference type="GO" id="GO:0016887">
    <property type="term" value="F:ATP hydrolysis activity"/>
    <property type="evidence" value="ECO:0007669"/>
    <property type="project" value="InterPro"/>
</dbReference>
<feature type="region of interest" description="Disordered" evidence="12">
    <location>
        <begin position="1309"/>
        <end position="1427"/>
    </location>
</feature>
<feature type="compositionally biased region" description="Polar residues" evidence="12">
    <location>
        <begin position="358"/>
        <end position="367"/>
    </location>
</feature>
<dbReference type="GO" id="GO:0016558">
    <property type="term" value="P:protein import into peroxisome matrix"/>
    <property type="evidence" value="ECO:0007669"/>
    <property type="project" value="TreeGrafter"/>
</dbReference>
<evidence type="ECO:0000256" key="12">
    <source>
        <dbReference type="SAM" id="MobiDB-lite"/>
    </source>
</evidence>
<keyword evidence="2" id="KW-0962">Peroxisome biogenesis</keyword>
<comment type="subunit">
    <text evidence="11">Interacts with PEX1; forming the PEX1-PEX6 AAA ATPase complex, which is composed of a heterohexamer formed by a trimer of PEX1-PEX6 dimers.</text>
</comment>
<feature type="compositionally biased region" description="Polar residues" evidence="12">
    <location>
        <begin position="1322"/>
        <end position="1332"/>
    </location>
</feature>
<dbReference type="SMART" id="SM00382">
    <property type="entry name" value="AAA"/>
    <property type="match status" value="1"/>
</dbReference>
<evidence type="ECO:0000313" key="14">
    <source>
        <dbReference type="EMBL" id="EMF17116.1"/>
    </source>
</evidence>
<keyword evidence="3" id="KW-0547">Nucleotide-binding</keyword>
<name>N1QIR3_SPHMS</name>
<keyword evidence="15" id="KW-1185">Reference proteome</keyword>
<accession>N1QIR3</accession>
<dbReference type="SUPFAM" id="SSF52540">
    <property type="entry name" value="P-loop containing nucleoside triphosphate hydrolases"/>
    <property type="match status" value="2"/>
</dbReference>
<evidence type="ECO:0000256" key="1">
    <source>
        <dbReference type="ARBA" id="ARBA00006914"/>
    </source>
</evidence>
<keyword evidence="4" id="KW-0378">Hydrolase</keyword>
<dbReference type="PROSITE" id="PS00674">
    <property type="entry name" value="AAA"/>
    <property type="match status" value="1"/>
</dbReference>
<dbReference type="GO" id="GO:0005829">
    <property type="term" value="C:cytosol"/>
    <property type="evidence" value="ECO:0007669"/>
    <property type="project" value="TreeGrafter"/>
</dbReference>
<sequence>MACDAVQPRSLKRKRRRRADKPALSAKLYLDSTLKGDLGVVSADLEHDLFPARPLDTDTNTDGAGTETYYAAFTPWTPNPSPSESSWTILPVRGQHPKEKALPPSTIRFPVAARGTQSLVRLAQALAPNKTLRQNTAVEVRITDVVPLSLDTVFVSVATDAIQKLDHVYKRYGDGSTNGPAQVVARRPDKRAVTGAPDDAPAADADERAKSLVNEALANGQVVHVEDLLPLRMAHPAAHIPAPPARILACEPVSQGIISESTQIVIVPSVDKRSNAFGNKAVLSPQLDEESGDEGAEVFFSATEENSPAKPIVISKSTTDMSNSEDMFDSSAEESNLSDDSDDMISLVKPGLADGPSGLSSALTSATPRPLGAPNRGISTPGSVFSNMTATTIRGGQAVRNKVFRAQALLERLSNDLLYPKPAVDEDEEARVYVEATALARLGCFSGDWVKIEPAESHILPSFSAFGQLDDSAAHWRPVKVYTLPESLSRKPQRYQVNARAGRRDSISSLVANSTNVATIHLSPILLANLGDPTNVSMTTIAISKRATLKRPMTPRPLSVSSRMPPIASDVTLRKVITPLSTERSLNNTLFANLKQYFEERQRIVRPGDLLAVRIDESLGRSIYEGEVEQEGSSASALLAQLGPLNDKPDLGGVTNVAWFTIEAVNVANAEDLDAQDTDVWGDAASIDPSKMTMRQSGDDRRKLPPASSIPWQRYLGVRKGHAKSGVANPAGGLPPLTQPYISPLQRRLRELLSVSVSPRAVHLGMPPLTVLVTSTQRNIGKASTVARACADLGLHYFSIDAHDVVSESGTGVDTQAQGLLEARCERALECGPEFTAICITHLEVLSGDKAAASLQGVLNSARALVATTTDIDKVPDSVRGLFTHELEMTAPDEGEREGILRDVTAESGLPLAPQVDLASIAVKTAALVAGDLVDVVERAIVARSERLEALAQVKGDAITIRDIQLAGGAAATSVIPDDFDAAVELARKNFADAIGAPKIPNVQWSDVGGLTHVKDAVVETIQLPLSRPELFAKGLKKRSGILFYGPPGTGKTLLAKAIATEFSLNFFSVKGPELLNMYIGESEANVRRVFQRARDARPCCVFFDELDSVAPKRGNQGDSGGVMDRIVSQLLAELDGMSDGGDGGGGVFVIGATNRPDLLDQALLRPGRFDKMLYLGISDTHDKQATILQALTRKFTLDPSVSLSRVAQALPFTFTGADLYALCSDAMLKAVTRSAREVDERVAAVNHDRLARGQSTISIGYYFDHYDTEHEINVMVTEDDFTLARRDLIPSVSVDELQHYERVRNMFEGTSKKEDAANGHGASTRSVQNGEHLSGRKQAMGAMKRAQASGSPNGSGDGPILRSSTADADADDSDYIIRTDGLSLTSNGGGTSSSSKGKGKGKSREAASDPEWEHHNDAGETEDLYD</sequence>
<dbReference type="Gene3D" id="1.10.8.60">
    <property type="match status" value="2"/>
</dbReference>
<dbReference type="RefSeq" id="XP_016765237.1">
    <property type="nucleotide sequence ID" value="XM_016903519.1"/>
</dbReference>
<evidence type="ECO:0000256" key="3">
    <source>
        <dbReference type="ARBA" id="ARBA00022741"/>
    </source>
</evidence>
<feature type="region of interest" description="Disordered" evidence="12">
    <location>
        <begin position="357"/>
        <end position="382"/>
    </location>
</feature>
<comment type="similarity">
    <text evidence="1">Belongs to the AAA ATPase family.</text>
</comment>
<proteinExistence type="inferred from homology"/>
<dbReference type="CDD" id="cd19527">
    <property type="entry name" value="RecA-like_PEX6_r2"/>
    <property type="match status" value="1"/>
</dbReference>
<keyword evidence="6" id="KW-0472">Membrane</keyword>
<dbReference type="Pfam" id="PF23120">
    <property type="entry name" value="PEX6_N"/>
    <property type="match status" value="1"/>
</dbReference>
<evidence type="ECO:0000256" key="6">
    <source>
        <dbReference type="ARBA" id="ARBA00023136"/>
    </source>
</evidence>
<feature type="compositionally biased region" description="Acidic residues" evidence="12">
    <location>
        <begin position="326"/>
        <end position="343"/>
    </location>
</feature>
<feature type="domain" description="AAA+ ATPase" evidence="13">
    <location>
        <begin position="1038"/>
        <end position="1180"/>
    </location>
</feature>
<comment type="catalytic activity">
    <reaction evidence="10">
        <text>ATP + H2O = ADP + phosphate + H(+)</text>
        <dbReference type="Rhea" id="RHEA:13065"/>
        <dbReference type="ChEBI" id="CHEBI:15377"/>
        <dbReference type="ChEBI" id="CHEBI:15378"/>
        <dbReference type="ChEBI" id="CHEBI:30616"/>
        <dbReference type="ChEBI" id="CHEBI:43474"/>
        <dbReference type="ChEBI" id="CHEBI:456216"/>
    </reaction>
    <physiologicalReaction direction="left-to-right" evidence="10">
        <dbReference type="Rhea" id="RHEA:13066"/>
    </physiologicalReaction>
</comment>
<dbReference type="InterPro" id="IPR050168">
    <property type="entry name" value="AAA_ATPase_domain"/>
</dbReference>
<dbReference type="InterPro" id="IPR003960">
    <property type="entry name" value="ATPase_AAA_CS"/>
</dbReference>
<feature type="compositionally biased region" description="Basic and acidic residues" evidence="12">
    <location>
        <begin position="1403"/>
        <end position="1419"/>
    </location>
</feature>
<evidence type="ECO:0000256" key="11">
    <source>
        <dbReference type="ARBA" id="ARBA00062700"/>
    </source>
</evidence>
<evidence type="ECO:0000259" key="13">
    <source>
        <dbReference type="SMART" id="SM00382"/>
    </source>
</evidence>
<feature type="compositionally biased region" description="Basic and acidic residues" evidence="12">
    <location>
        <begin position="1309"/>
        <end position="1318"/>
    </location>
</feature>
<gene>
    <name evidence="14" type="ORF">SEPMUDRAFT_146210</name>
</gene>
<dbReference type="FunFam" id="3.40.50.300:FF:000109">
    <property type="entry name" value="Peroxisomal biogenesis factor 6"/>
    <property type="match status" value="1"/>
</dbReference>
<dbReference type="Gene3D" id="3.40.50.300">
    <property type="entry name" value="P-loop containing nucleotide triphosphate hydrolases"/>
    <property type="match status" value="1"/>
</dbReference>